<accession>A0ACC2HX75</accession>
<evidence type="ECO:0000313" key="2">
    <source>
        <dbReference type="Proteomes" id="UP001153331"/>
    </source>
</evidence>
<gene>
    <name evidence="1" type="ORF">OPT61_g8695</name>
</gene>
<sequence>MTVASDSRNRLSYGSPETSRGGGTITEPPPEDIHLDSIHNEPSIAAHPHFTDLTTREQVECAIHRLSNTREIQRSTTGSLSSASSASCAGQWSAPPTPTTPLPSSHQPFTMLEPSPFATSRNAQPNMQSQPRTMAKRKIVRVRPDHRSSHLRREVRYNSQTQVDYTTGFSAQNSATHGILNTSPESHNIFSDPFGNATTHHTRPVVPAHRCPNRAAQACIRPPQRWIRPVRASEEEYRFPSRQVLREEGHPCTSIPCTAPNSLYCTPIDTPFATPPASPMVSARLLPQGVRDTEGVFGDAVSVMDLNGNAVDLRVGRLQPVGSQIPRTEVYSSVPHHTSEISAASILPTSADVPKQVTGGCEQTKQAGDGQTRSLSCSIASEQAKVQSHPRSKRPSSPRRECTTHCAIHFEAKLQRPRSARTTTAAPAPWHPSNSPSQPYTGGHHPADGEDKTDKRAGRHRPGILAAMARRHGRAY</sequence>
<keyword evidence="2" id="KW-1185">Reference proteome</keyword>
<reference evidence="1" key="1">
    <citation type="submission" date="2022-11" db="EMBL/GenBank/DDBJ databases">
        <title>Genome Sequence of Boeremia exigua.</title>
        <authorList>
            <person name="Buettner E."/>
        </authorList>
    </citation>
    <scope>NUCLEOTIDE SEQUENCE</scope>
    <source>
        <strain evidence="1">CU02</strain>
    </source>
</reference>
<organism evidence="1 2">
    <name type="scientific">Boeremia exigua</name>
    <dbReference type="NCBI Taxonomy" id="749465"/>
    <lineage>
        <taxon>Eukaryota</taxon>
        <taxon>Fungi</taxon>
        <taxon>Dikarya</taxon>
        <taxon>Ascomycota</taxon>
        <taxon>Pezizomycotina</taxon>
        <taxon>Dothideomycetes</taxon>
        <taxon>Pleosporomycetidae</taxon>
        <taxon>Pleosporales</taxon>
        <taxon>Pleosporineae</taxon>
        <taxon>Didymellaceae</taxon>
        <taxon>Boeremia</taxon>
    </lineage>
</organism>
<evidence type="ECO:0000313" key="1">
    <source>
        <dbReference type="EMBL" id="KAJ8107692.1"/>
    </source>
</evidence>
<comment type="caution">
    <text evidence="1">The sequence shown here is derived from an EMBL/GenBank/DDBJ whole genome shotgun (WGS) entry which is preliminary data.</text>
</comment>
<proteinExistence type="predicted"/>
<name>A0ACC2HX75_9PLEO</name>
<dbReference type="Proteomes" id="UP001153331">
    <property type="component" value="Unassembled WGS sequence"/>
</dbReference>
<protein>
    <submittedName>
        <fullName evidence="1">Uncharacterized protein</fullName>
    </submittedName>
</protein>
<dbReference type="EMBL" id="JAPHNI010000876">
    <property type="protein sequence ID" value="KAJ8107692.1"/>
    <property type="molecule type" value="Genomic_DNA"/>
</dbReference>